<dbReference type="InterPro" id="IPR000330">
    <property type="entry name" value="SNF2_N"/>
</dbReference>
<evidence type="ECO:0000259" key="4">
    <source>
        <dbReference type="Pfam" id="PF00176"/>
    </source>
</evidence>
<dbReference type="PANTHER" id="PTHR45626">
    <property type="entry name" value="TRANSCRIPTION TERMINATION FACTOR 2-RELATED"/>
    <property type="match status" value="1"/>
</dbReference>
<dbReference type="OrthoDB" id="3648557at2759"/>
<dbReference type="InterPro" id="IPR050628">
    <property type="entry name" value="SNF2_RAD54_helicase_TF"/>
</dbReference>
<reference evidence="5 6" key="1">
    <citation type="submission" date="2015-10" db="EMBL/GenBank/DDBJ databases">
        <title>The cercosporin biosynthetic gene cluster was horizontally transferred to several fungal lineages and shown to be expanded in Cercospora beticola based on microsynteny with recipient genomes.</title>
        <authorList>
            <person name="De Jonge R."/>
            <person name="Ebert M.K."/>
            <person name="Suttle J.C."/>
            <person name="Jurick Ii W.M."/>
            <person name="Secor G.A."/>
            <person name="Thomma B.P."/>
            <person name="Van De Peer Y."/>
            <person name="Bolton M.D."/>
        </authorList>
    </citation>
    <scope>NUCLEOTIDE SEQUENCE [LARGE SCALE GENOMIC DNA]</scope>
    <source>
        <strain evidence="5 6">09-40</strain>
    </source>
</reference>
<dbReference type="GO" id="GO:0006281">
    <property type="term" value="P:DNA repair"/>
    <property type="evidence" value="ECO:0007669"/>
    <property type="project" value="TreeGrafter"/>
</dbReference>
<evidence type="ECO:0000256" key="2">
    <source>
        <dbReference type="ARBA" id="ARBA00022801"/>
    </source>
</evidence>
<dbReference type="InterPro" id="IPR027417">
    <property type="entry name" value="P-loop_NTPase"/>
</dbReference>
<gene>
    <name evidence="5" type="ORF">CB0940_04884</name>
</gene>
<evidence type="ECO:0000256" key="1">
    <source>
        <dbReference type="ARBA" id="ARBA00022741"/>
    </source>
</evidence>
<sequence>MLLHELFVEMTAKRSKTDQGSDWNTALDGMAQHALNASAVEVDNSIVTTLILPHQGEALDFMSKRELGREFLEDTMQYWGHDRTESGMPVYRHRITADERTQPQAEPQGGILADEMGLGKTLTAISLIVSSMDRGKHFASQLSTHNSPRMPTSLLRTRATLVAVPSTQLMDSWFKQLQQYVGHNV</sequence>
<proteinExistence type="predicted"/>
<dbReference type="GO" id="GO:0016787">
    <property type="term" value="F:hydrolase activity"/>
    <property type="evidence" value="ECO:0007669"/>
    <property type="project" value="UniProtKB-KW"/>
</dbReference>
<evidence type="ECO:0000313" key="6">
    <source>
        <dbReference type="Proteomes" id="UP000230605"/>
    </source>
</evidence>
<dbReference type="Gene3D" id="3.40.50.10810">
    <property type="entry name" value="Tandem AAA-ATPase domain"/>
    <property type="match status" value="1"/>
</dbReference>
<dbReference type="GO" id="GO:0005634">
    <property type="term" value="C:nucleus"/>
    <property type="evidence" value="ECO:0007669"/>
    <property type="project" value="TreeGrafter"/>
</dbReference>
<feature type="domain" description="SNF2 N-terminal" evidence="4">
    <location>
        <begin position="54"/>
        <end position="182"/>
    </location>
</feature>
<comment type="caution">
    <text evidence="5">The sequence shown here is derived from an EMBL/GenBank/DDBJ whole genome shotgun (WGS) entry which is preliminary data.</text>
</comment>
<keyword evidence="1" id="KW-0547">Nucleotide-binding</keyword>
<dbReference type="Proteomes" id="UP000230605">
    <property type="component" value="Chromosome 4"/>
</dbReference>
<dbReference type="Pfam" id="PF00176">
    <property type="entry name" value="SNF2-rel_dom"/>
    <property type="match status" value="1"/>
</dbReference>
<evidence type="ECO:0000313" key="5">
    <source>
        <dbReference type="EMBL" id="PIA92731.1"/>
    </source>
</evidence>
<dbReference type="PANTHER" id="PTHR45626:SF52">
    <property type="entry name" value="SINGLE-STRANDED DNA-DEPENDENT ATPASE (EUROFUNG)"/>
    <property type="match status" value="1"/>
</dbReference>
<protein>
    <recommendedName>
        <fullName evidence="4">SNF2 N-terminal domain-containing protein</fullName>
    </recommendedName>
</protein>
<dbReference type="SUPFAM" id="SSF52540">
    <property type="entry name" value="P-loop containing nucleoside triphosphate hydrolases"/>
    <property type="match status" value="1"/>
</dbReference>
<dbReference type="AlphaFoldDB" id="A0A2G5HJJ7"/>
<evidence type="ECO:0000256" key="3">
    <source>
        <dbReference type="ARBA" id="ARBA00022840"/>
    </source>
</evidence>
<dbReference type="GO" id="GO:0008094">
    <property type="term" value="F:ATP-dependent activity, acting on DNA"/>
    <property type="evidence" value="ECO:0007669"/>
    <property type="project" value="TreeGrafter"/>
</dbReference>
<name>A0A2G5HJJ7_CERBT</name>
<dbReference type="EMBL" id="LKMD01000105">
    <property type="protein sequence ID" value="PIA92731.1"/>
    <property type="molecule type" value="Genomic_DNA"/>
</dbReference>
<dbReference type="InterPro" id="IPR038718">
    <property type="entry name" value="SNF2-like_sf"/>
</dbReference>
<dbReference type="GO" id="GO:0005524">
    <property type="term" value="F:ATP binding"/>
    <property type="evidence" value="ECO:0007669"/>
    <property type="project" value="UniProtKB-KW"/>
</dbReference>
<accession>A0A2G5HJJ7</accession>
<keyword evidence="3" id="KW-0067">ATP-binding</keyword>
<keyword evidence="2" id="KW-0378">Hydrolase</keyword>
<organism evidence="5 6">
    <name type="scientific">Cercospora beticola</name>
    <name type="common">Sugarbeet leaf spot fungus</name>
    <dbReference type="NCBI Taxonomy" id="122368"/>
    <lineage>
        <taxon>Eukaryota</taxon>
        <taxon>Fungi</taxon>
        <taxon>Dikarya</taxon>
        <taxon>Ascomycota</taxon>
        <taxon>Pezizomycotina</taxon>
        <taxon>Dothideomycetes</taxon>
        <taxon>Dothideomycetidae</taxon>
        <taxon>Mycosphaerellales</taxon>
        <taxon>Mycosphaerellaceae</taxon>
        <taxon>Cercospora</taxon>
    </lineage>
</organism>